<dbReference type="OrthoDB" id="10262413at2759"/>
<dbReference type="PANTHER" id="PTHR48079:SF9">
    <property type="entry name" value="PUTATIVE-RELATED"/>
    <property type="match status" value="1"/>
</dbReference>
<comment type="caution">
    <text evidence="2">The sequence shown here is derived from an EMBL/GenBank/DDBJ whole genome shotgun (WGS) entry which is preliminary data.</text>
</comment>
<dbReference type="InterPro" id="IPR036291">
    <property type="entry name" value="NAD(P)-bd_dom_sf"/>
</dbReference>
<dbReference type="GO" id="GO:0004029">
    <property type="term" value="F:aldehyde dehydrogenase (NAD+) activity"/>
    <property type="evidence" value="ECO:0007669"/>
    <property type="project" value="TreeGrafter"/>
</dbReference>
<feature type="domain" description="NAD-dependent epimerase/dehydratase" evidence="1">
    <location>
        <begin position="3"/>
        <end position="219"/>
    </location>
</feature>
<dbReference type="InterPro" id="IPR051783">
    <property type="entry name" value="NAD(P)-dependent_oxidoreduct"/>
</dbReference>
<organism evidence="2 3">
    <name type="scientific">Saccharomyces arboricola (strain H-6 / AS 2.3317 / CBS 10644)</name>
    <name type="common">Yeast</name>
    <dbReference type="NCBI Taxonomy" id="1160507"/>
    <lineage>
        <taxon>Eukaryota</taxon>
        <taxon>Fungi</taxon>
        <taxon>Dikarya</taxon>
        <taxon>Ascomycota</taxon>
        <taxon>Saccharomycotina</taxon>
        <taxon>Saccharomycetes</taxon>
        <taxon>Saccharomycetales</taxon>
        <taxon>Saccharomycetaceae</taxon>
        <taxon>Saccharomyces</taxon>
    </lineage>
</organism>
<dbReference type="InterPro" id="IPR001509">
    <property type="entry name" value="Epimerase_deHydtase"/>
</dbReference>
<evidence type="ECO:0000259" key="1">
    <source>
        <dbReference type="Pfam" id="PF01370"/>
    </source>
</evidence>
<accession>J8PL17</accession>
<protein>
    <submittedName>
        <fullName evidence="2">YLL056C</fullName>
    </submittedName>
</protein>
<dbReference type="AlphaFoldDB" id="J8PL17"/>
<dbReference type="Proteomes" id="UP000006968">
    <property type="component" value="Chromosome XII"/>
</dbReference>
<dbReference type="HOGENOM" id="CLU_007383_12_3_1"/>
<sequence length="298" mass="32637">MKVFVTGASGFIGSALLSELVSSGNEVIGLARSEESATKIESISPTVKVLRGDLRDLDTLRKGATDSEAVVHLGFVHDFANYDRCCEIDRKATVAMLESLKVTNKQFIYTNGSFGLHPGKVAYKEDTIDEDSENLRAVNEETALSYKDKGVSVRCVRLAPTVHGKGDRAFVPILMDIAQASGKSGYVGDGHNLWPAIHRLDAARLFRLVLKKGRTGEAYHGIAEQGIPFKEIAKVIGEIINVPVASIPECKAGKHFSFMNFFVTRDGPVSSVATRKDLEWEPQQVGPLEDIRTNYRLN</sequence>
<gene>
    <name evidence="2" type="ORF">SU7_2107</name>
</gene>
<evidence type="ECO:0000313" key="2">
    <source>
        <dbReference type="EMBL" id="EJS42820.1"/>
    </source>
</evidence>
<dbReference type="GO" id="GO:0005737">
    <property type="term" value="C:cytoplasm"/>
    <property type="evidence" value="ECO:0007669"/>
    <property type="project" value="TreeGrafter"/>
</dbReference>
<name>J8PL17_SACAR</name>
<dbReference type="Gene3D" id="3.40.50.720">
    <property type="entry name" value="NAD(P)-binding Rossmann-like Domain"/>
    <property type="match status" value="1"/>
</dbReference>
<dbReference type="PANTHER" id="PTHR48079">
    <property type="entry name" value="PROTEIN YEEZ"/>
    <property type="match status" value="1"/>
</dbReference>
<evidence type="ECO:0000313" key="3">
    <source>
        <dbReference type="Proteomes" id="UP000006968"/>
    </source>
</evidence>
<dbReference type="Pfam" id="PF01370">
    <property type="entry name" value="Epimerase"/>
    <property type="match status" value="1"/>
</dbReference>
<proteinExistence type="predicted"/>
<dbReference type="CDD" id="cd05262">
    <property type="entry name" value="SDR_a7"/>
    <property type="match status" value="1"/>
</dbReference>
<dbReference type="SUPFAM" id="SSF51735">
    <property type="entry name" value="NAD(P)-binding Rossmann-fold domains"/>
    <property type="match status" value="1"/>
</dbReference>
<reference evidence="2 3" key="1">
    <citation type="journal article" date="2013" name="BMC Genomics">
        <title>High quality de novo sequencing and assembly of the Saccharomyces arboricolus genome.</title>
        <authorList>
            <person name="Liti G."/>
            <person name="Nguyen Ba A.N."/>
            <person name="Blythe M."/>
            <person name="Mueller C.A."/>
            <person name="Bergstroem A."/>
            <person name="Cubillos F.A."/>
            <person name="Dafhnis-Calas F."/>
            <person name="Khoshraftar S."/>
            <person name="Malla S."/>
            <person name="Mehta N."/>
            <person name="Siow C.C."/>
            <person name="Warringer J."/>
            <person name="Moses A.M."/>
            <person name="Louis E.J."/>
            <person name="Nieduszynski C.A."/>
        </authorList>
    </citation>
    <scope>NUCLEOTIDE SEQUENCE [LARGE SCALE GENOMIC DNA]</scope>
    <source>
        <strain evidence="3">H-6 / AS 2.3317 / CBS 10644</strain>
    </source>
</reference>
<keyword evidence="3" id="KW-1185">Reference proteome</keyword>
<dbReference type="EMBL" id="ALIE01000134">
    <property type="protein sequence ID" value="EJS42820.1"/>
    <property type="molecule type" value="Genomic_DNA"/>
</dbReference>